<protein>
    <submittedName>
        <fullName evidence="3">Uncharacterized protein</fullName>
    </submittedName>
</protein>
<dbReference type="EMBL" id="RAWM01000073">
    <property type="protein sequence ID" value="RKH65310.1"/>
    <property type="molecule type" value="Genomic_DNA"/>
</dbReference>
<dbReference type="AlphaFoldDB" id="A0A3A8QE94"/>
<evidence type="ECO:0000256" key="1">
    <source>
        <dbReference type="SAM" id="MobiDB-lite"/>
    </source>
</evidence>
<proteinExistence type="predicted"/>
<feature type="transmembrane region" description="Helical" evidence="2">
    <location>
        <begin position="139"/>
        <end position="159"/>
    </location>
</feature>
<keyword evidence="4" id="KW-1185">Reference proteome</keyword>
<keyword evidence="2" id="KW-1133">Transmembrane helix</keyword>
<feature type="region of interest" description="Disordered" evidence="1">
    <location>
        <begin position="1"/>
        <end position="26"/>
    </location>
</feature>
<feature type="transmembrane region" description="Helical" evidence="2">
    <location>
        <begin position="197"/>
        <end position="215"/>
    </location>
</feature>
<dbReference type="RefSeq" id="WP_121770804.1">
    <property type="nucleotide sequence ID" value="NZ_RAWM01000073.1"/>
</dbReference>
<dbReference type="OrthoDB" id="5525409at2"/>
<name>A0A3A8QE94_9BACT</name>
<accession>A0A3A8QE94</accession>
<dbReference type="Proteomes" id="UP000282656">
    <property type="component" value="Unassembled WGS sequence"/>
</dbReference>
<reference evidence="4" key="1">
    <citation type="submission" date="2018-09" db="EMBL/GenBank/DDBJ databases">
        <authorList>
            <person name="Livingstone P.G."/>
            <person name="Whitworth D.E."/>
        </authorList>
    </citation>
    <scope>NUCLEOTIDE SEQUENCE [LARGE SCALE GENOMIC DNA]</scope>
    <source>
        <strain evidence="4">AB047A</strain>
    </source>
</reference>
<evidence type="ECO:0000313" key="4">
    <source>
        <dbReference type="Proteomes" id="UP000282656"/>
    </source>
</evidence>
<feature type="transmembrane region" description="Helical" evidence="2">
    <location>
        <begin position="171"/>
        <end position="190"/>
    </location>
</feature>
<sequence length="264" mass="28067">MSQQALRSAPQPATDDREVDLLPTPVAADPGAFPSLTFLLEEVRSPGMVRADIDALISGLGRMPAPEEPLRERADLLLGLLDRNNPVGDYAGSGGMKVRHAAKEALIALGYPYAMELPPELLETPRVNGRGPGLSGGDIVLAVVSLLYQWGGLAAVWIFLEYSKMAEAGEVSVGIGAALGLSTGVSLLGHHQRSRDMQLVGSVVLWAAAVVWILIALPSALFTSGVALFLVPWHLALWTAWSLRPEEEPEKPPARLSPPPPSTP</sequence>
<gene>
    <name evidence="3" type="ORF">D7X96_24035</name>
</gene>
<organism evidence="3 4">
    <name type="scientific">Corallococcus interemptor</name>
    <dbReference type="NCBI Taxonomy" id="2316720"/>
    <lineage>
        <taxon>Bacteria</taxon>
        <taxon>Pseudomonadati</taxon>
        <taxon>Myxococcota</taxon>
        <taxon>Myxococcia</taxon>
        <taxon>Myxococcales</taxon>
        <taxon>Cystobacterineae</taxon>
        <taxon>Myxococcaceae</taxon>
        <taxon>Corallococcus</taxon>
    </lineage>
</organism>
<evidence type="ECO:0000313" key="3">
    <source>
        <dbReference type="EMBL" id="RKH65310.1"/>
    </source>
</evidence>
<keyword evidence="2" id="KW-0472">Membrane</keyword>
<comment type="caution">
    <text evidence="3">The sequence shown here is derived from an EMBL/GenBank/DDBJ whole genome shotgun (WGS) entry which is preliminary data.</text>
</comment>
<keyword evidence="2" id="KW-0812">Transmembrane</keyword>
<evidence type="ECO:0000256" key="2">
    <source>
        <dbReference type="SAM" id="Phobius"/>
    </source>
</evidence>